<dbReference type="Gene3D" id="3.40.640.10">
    <property type="entry name" value="Type I PLP-dependent aspartate aminotransferase-like (Major domain)"/>
    <property type="match status" value="1"/>
</dbReference>
<dbReference type="InterPro" id="IPR015424">
    <property type="entry name" value="PyrdxlP-dep_Trfase"/>
</dbReference>
<reference evidence="2 3" key="1">
    <citation type="submission" date="2024-10" db="EMBL/GenBank/DDBJ databases">
        <title>Updated reference genomes for cyclostephanoid diatoms.</title>
        <authorList>
            <person name="Roberts W.R."/>
            <person name="Alverson A.J."/>
        </authorList>
    </citation>
    <scope>NUCLEOTIDE SEQUENCE [LARGE SCALE GENOMIC DNA]</scope>
    <source>
        <strain evidence="2 3">AJA010-31</strain>
    </source>
</reference>
<dbReference type="PANTHER" id="PTHR42858">
    <property type="entry name" value="AMINOTRANSFERASE"/>
    <property type="match status" value="1"/>
</dbReference>
<dbReference type="AlphaFoldDB" id="A0ABD3NMZ2"/>
<dbReference type="SUPFAM" id="SSF53383">
    <property type="entry name" value="PLP-dependent transferases"/>
    <property type="match status" value="1"/>
</dbReference>
<dbReference type="Pfam" id="PF00155">
    <property type="entry name" value="Aminotran_1_2"/>
    <property type="match status" value="1"/>
</dbReference>
<dbReference type="Proteomes" id="UP001530400">
    <property type="component" value="Unassembled WGS sequence"/>
</dbReference>
<proteinExistence type="predicted"/>
<evidence type="ECO:0000259" key="1">
    <source>
        <dbReference type="Pfam" id="PF00155"/>
    </source>
</evidence>
<dbReference type="InterPro" id="IPR015421">
    <property type="entry name" value="PyrdxlP-dep_Trfase_major"/>
</dbReference>
<dbReference type="PANTHER" id="PTHR42858:SF1">
    <property type="entry name" value="LD15494P"/>
    <property type="match status" value="1"/>
</dbReference>
<keyword evidence="3" id="KW-1185">Reference proteome</keyword>
<protein>
    <recommendedName>
        <fullName evidence="1">Aminotransferase class I/classII large domain-containing protein</fullName>
    </recommendedName>
</protein>
<organism evidence="2 3">
    <name type="scientific">Cyclotella atomus</name>
    <dbReference type="NCBI Taxonomy" id="382360"/>
    <lineage>
        <taxon>Eukaryota</taxon>
        <taxon>Sar</taxon>
        <taxon>Stramenopiles</taxon>
        <taxon>Ochrophyta</taxon>
        <taxon>Bacillariophyta</taxon>
        <taxon>Coscinodiscophyceae</taxon>
        <taxon>Thalassiosirophycidae</taxon>
        <taxon>Stephanodiscales</taxon>
        <taxon>Stephanodiscaceae</taxon>
        <taxon>Cyclotella</taxon>
    </lineage>
</organism>
<comment type="caution">
    <text evidence="2">The sequence shown here is derived from an EMBL/GenBank/DDBJ whole genome shotgun (WGS) entry which is preliminary data.</text>
</comment>
<dbReference type="EMBL" id="JALLPJ020001060">
    <property type="protein sequence ID" value="KAL3777169.1"/>
    <property type="molecule type" value="Genomic_DNA"/>
</dbReference>
<dbReference type="InterPro" id="IPR004839">
    <property type="entry name" value="Aminotransferase_I/II_large"/>
</dbReference>
<name>A0ABD3NMZ2_9STRA</name>
<dbReference type="InterPro" id="IPR015422">
    <property type="entry name" value="PyrdxlP-dep_Trfase_small"/>
</dbReference>
<accession>A0ABD3NMZ2</accession>
<feature type="domain" description="Aminotransferase class I/classII large" evidence="1">
    <location>
        <begin position="56"/>
        <end position="433"/>
    </location>
</feature>
<sequence>MGSAAENKVSKSASNNNIVKYDLYRGHPNDHALPSAEIQSVMASLLNDNHKESLVSSLGYGANAGNAELLSALRLFLDRRATNDHFAGATANNNKSEFFITNGVSHGIELLCATCTNSGDEVWIERPTYFLVPKIFTSHGLVIMPLPMMSDREGDEHNYSTGQIDIERLIIMVEKDEVPPPKMIYVIPSYHNPTGRSMTTEDRGKLAAFAIRNNILLVADEVYHFLDWDRDKSNQSSRPAAMTRFNNHIIPTCDNEEPSDGCCISVSSFTKIFAPGIRVGWIEAPPHIIQRLVNYAYINSQGGVAPFMGRLMAHAIETGMLDQYLDKLILEYSERYRLICKLLEVEPRINIITKQTASNREGGYFIWVQFPTDIDSEEFASYSLREHGVRFMAGNKSDPFDSLHENHTKQAIRSCARLCFADLDRDKLEQGVMAFVEAFRSF</sequence>
<evidence type="ECO:0000313" key="2">
    <source>
        <dbReference type="EMBL" id="KAL3777169.1"/>
    </source>
</evidence>
<dbReference type="Gene3D" id="3.90.1150.10">
    <property type="entry name" value="Aspartate Aminotransferase, domain 1"/>
    <property type="match status" value="1"/>
</dbReference>
<evidence type="ECO:0000313" key="3">
    <source>
        <dbReference type="Proteomes" id="UP001530400"/>
    </source>
</evidence>
<dbReference type="CDD" id="cd00609">
    <property type="entry name" value="AAT_like"/>
    <property type="match status" value="1"/>
</dbReference>
<gene>
    <name evidence="2" type="ORF">ACHAWO_003226</name>
</gene>